<keyword evidence="2" id="KW-1185">Reference proteome</keyword>
<sequence>MYPEFLMQGMHPNGEFFLKKFGMRLKMNLSGKENNRGCRKQCLISYKLLHLSAAVVSTELVRDVQKSINLVGSTNSCPTSTSRTSGHKQGPDIMDSVSMYTVCDTLYSGIWPCHCSCQWYRATYRHRVHPGWGHLIWIK</sequence>
<dbReference type="AlphaFoldDB" id="A0A8T0WWA1"/>
<accession>A0A8T0WWA1</accession>
<reference evidence="1" key="1">
    <citation type="submission" date="2020-05" db="EMBL/GenBank/DDBJ databases">
        <title>WGS assembly of Panicum virgatum.</title>
        <authorList>
            <person name="Lovell J.T."/>
            <person name="Jenkins J."/>
            <person name="Shu S."/>
            <person name="Juenger T.E."/>
            <person name="Schmutz J."/>
        </authorList>
    </citation>
    <scope>NUCLEOTIDE SEQUENCE</scope>
    <source>
        <strain evidence="1">AP13</strain>
    </source>
</reference>
<proteinExistence type="predicted"/>
<protein>
    <submittedName>
        <fullName evidence="1">Uncharacterized protein</fullName>
    </submittedName>
</protein>
<comment type="caution">
    <text evidence="1">The sequence shown here is derived from an EMBL/GenBank/DDBJ whole genome shotgun (WGS) entry which is preliminary data.</text>
</comment>
<evidence type="ECO:0000313" key="2">
    <source>
        <dbReference type="Proteomes" id="UP000823388"/>
    </source>
</evidence>
<organism evidence="1 2">
    <name type="scientific">Panicum virgatum</name>
    <name type="common">Blackwell switchgrass</name>
    <dbReference type="NCBI Taxonomy" id="38727"/>
    <lineage>
        <taxon>Eukaryota</taxon>
        <taxon>Viridiplantae</taxon>
        <taxon>Streptophyta</taxon>
        <taxon>Embryophyta</taxon>
        <taxon>Tracheophyta</taxon>
        <taxon>Spermatophyta</taxon>
        <taxon>Magnoliopsida</taxon>
        <taxon>Liliopsida</taxon>
        <taxon>Poales</taxon>
        <taxon>Poaceae</taxon>
        <taxon>PACMAD clade</taxon>
        <taxon>Panicoideae</taxon>
        <taxon>Panicodae</taxon>
        <taxon>Paniceae</taxon>
        <taxon>Panicinae</taxon>
        <taxon>Panicum</taxon>
        <taxon>Panicum sect. Hiantes</taxon>
    </lineage>
</organism>
<evidence type="ECO:0000313" key="1">
    <source>
        <dbReference type="EMBL" id="KAG2653512.1"/>
    </source>
</evidence>
<name>A0A8T0WWA1_PANVG</name>
<dbReference type="Proteomes" id="UP000823388">
    <property type="component" value="Chromosome 1N"/>
</dbReference>
<dbReference type="EMBL" id="CM029038">
    <property type="protein sequence ID" value="KAG2653512.1"/>
    <property type="molecule type" value="Genomic_DNA"/>
</dbReference>
<gene>
    <name evidence="1" type="ORF">PVAP13_1NG460100</name>
</gene>